<evidence type="ECO:0000313" key="2">
    <source>
        <dbReference type="Proteomes" id="UP001635816"/>
    </source>
</evidence>
<protein>
    <submittedName>
        <fullName evidence="1">Uncharacterized protein</fullName>
    </submittedName>
</protein>
<dbReference type="RefSeq" id="WP_409542404.1">
    <property type="nucleotide sequence ID" value="NZ_JBKBDD010000001.1"/>
</dbReference>
<name>A0ABW9L117_9MYCO</name>
<proteinExistence type="predicted"/>
<dbReference type="Proteomes" id="UP001635816">
    <property type="component" value="Unassembled WGS sequence"/>
</dbReference>
<sequence>MKSAADRADDQVATVRDDPAGRVALMAALYEGSPNRRGDHLPYRRAALAFMGWQIRRGLLNPTRSADEIPPGSPWWRAVNERLLHDTAESRAVLEGYRNEASSPSAQLCIEFARRPTVHNWYRAHNAAVVAAYLDHEQLAARENPIERFFINLVLVRVLFAHALVAAPRLALGWCAPLAPMLGDPRLGMTGIFLSLSRVLPDTYPLGGKLSDYVDDEHSFGHVLDIGLIRPRIEALFAWTADELGESRVPALLVDGVPAYSGIDNAAVWNLSPHVPARLIRRLIPVS</sequence>
<organism evidence="1 2">
    <name type="scientific">Mycolicibacterium nivoides</name>
    <dbReference type="NCBI Taxonomy" id="2487344"/>
    <lineage>
        <taxon>Bacteria</taxon>
        <taxon>Bacillati</taxon>
        <taxon>Actinomycetota</taxon>
        <taxon>Actinomycetes</taxon>
        <taxon>Mycobacteriales</taxon>
        <taxon>Mycobacteriaceae</taxon>
        <taxon>Mycolicibacterium</taxon>
    </lineage>
</organism>
<reference evidence="1 2" key="1">
    <citation type="submission" date="2024-12" db="EMBL/GenBank/DDBJ databases">
        <title>The coexistence of Mycolicibacterium septicum and Mycolicibacterium nivoides in clinical samples.</title>
        <authorList>
            <person name="Wang C."/>
            <person name="Feng Y."/>
            <person name="Zong Z."/>
        </authorList>
    </citation>
    <scope>NUCLEOTIDE SEQUENCE [LARGE SCALE GENOMIC DNA]</scope>
    <source>
        <strain evidence="1 2">120309</strain>
    </source>
</reference>
<keyword evidence="2" id="KW-1185">Reference proteome</keyword>
<accession>A0ABW9L117</accession>
<gene>
    <name evidence="1" type="ORF">ACK4CT_00530</name>
</gene>
<comment type="caution">
    <text evidence="1">The sequence shown here is derived from an EMBL/GenBank/DDBJ whole genome shotgun (WGS) entry which is preliminary data.</text>
</comment>
<dbReference type="EMBL" id="JBKBDD010000001">
    <property type="protein sequence ID" value="MFN6541651.1"/>
    <property type="molecule type" value="Genomic_DNA"/>
</dbReference>
<evidence type="ECO:0000313" key="1">
    <source>
        <dbReference type="EMBL" id="MFN6541651.1"/>
    </source>
</evidence>